<dbReference type="EMBL" id="FR687359">
    <property type="protein sequence ID" value="CBW74768.1"/>
    <property type="molecule type" value="Genomic_DNA"/>
</dbReference>
<dbReference type="AlphaFoldDB" id="E5AQ86"/>
<proteinExistence type="predicted"/>
<evidence type="ECO:0000313" key="1">
    <source>
        <dbReference type="EMBL" id="CBW74768.1"/>
    </source>
</evidence>
<sequence>MASGMPSAVFEGCISPNTACMLSHPLRVHHGSYAAALRMSVMTARKHEKQCIQKRAGGFMAVDGTKLGTEHSNDELAKQGKRAECQAQA</sequence>
<dbReference type="KEGG" id="brh:RBRH_02847"/>
<accession>E5AQ86</accession>
<gene>
    <name evidence="1" type="ordered locus">RBRH_02847</name>
</gene>
<dbReference type="Proteomes" id="UP000007437">
    <property type="component" value="Chromosome"/>
</dbReference>
<dbReference type="STRING" id="882378.RBRH_02847"/>
<dbReference type="HOGENOM" id="CLU_2448994_0_0_4"/>
<evidence type="ECO:0000313" key="2">
    <source>
        <dbReference type="Proteomes" id="UP000007437"/>
    </source>
</evidence>
<protein>
    <submittedName>
        <fullName evidence="1">Uncharacterized protein</fullName>
    </submittedName>
</protein>
<dbReference type="RefSeq" id="WP_013434997.1">
    <property type="nucleotide sequence ID" value="NC_014722.1"/>
</dbReference>
<name>E5AQ86_MYCRK</name>
<organism evidence="1 2">
    <name type="scientific">Mycetohabitans rhizoxinica (strain DSM 19002 / CIP 109453 / HKI 454)</name>
    <name type="common">Paraburkholderia rhizoxinica</name>
    <dbReference type="NCBI Taxonomy" id="882378"/>
    <lineage>
        <taxon>Bacteria</taxon>
        <taxon>Pseudomonadati</taxon>
        <taxon>Pseudomonadota</taxon>
        <taxon>Betaproteobacteria</taxon>
        <taxon>Burkholderiales</taxon>
        <taxon>Burkholderiaceae</taxon>
        <taxon>Mycetohabitans</taxon>
    </lineage>
</organism>
<reference evidence="1 2" key="1">
    <citation type="journal article" date="2011" name="J. Bacteriol.">
        <title>Complete genome sequence of Burkholderia rhizoxinica, an endosymbiont of Rhizopus microsporus.</title>
        <authorList>
            <person name="Lackner G."/>
            <person name="Moebius N."/>
            <person name="Partida-Martinez L."/>
            <person name="Hertweck C."/>
        </authorList>
    </citation>
    <scope>NUCLEOTIDE SEQUENCE [LARGE SCALE GENOMIC DNA]</scope>
    <source>
        <strain evidence="2">DSM 19002 / CIP 109453 / HKI 454</strain>
    </source>
</reference>